<dbReference type="GO" id="GO:0005737">
    <property type="term" value="C:cytoplasm"/>
    <property type="evidence" value="ECO:0007669"/>
    <property type="project" value="TreeGrafter"/>
</dbReference>
<dbReference type="AlphaFoldDB" id="A0A2P6QA45"/>
<keyword evidence="4" id="KW-1185">Reference proteome</keyword>
<dbReference type="Proteomes" id="UP000238479">
    <property type="component" value="Chromosome 5"/>
</dbReference>
<dbReference type="SUPFAM" id="SSF50156">
    <property type="entry name" value="PDZ domain-like"/>
    <property type="match status" value="1"/>
</dbReference>
<dbReference type="GO" id="GO:0070682">
    <property type="term" value="P:proteasome regulatory particle assembly"/>
    <property type="evidence" value="ECO:0007669"/>
    <property type="project" value="InterPro"/>
</dbReference>
<organism evidence="3 4">
    <name type="scientific">Rosa chinensis</name>
    <name type="common">China rose</name>
    <dbReference type="NCBI Taxonomy" id="74649"/>
    <lineage>
        <taxon>Eukaryota</taxon>
        <taxon>Viridiplantae</taxon>
        <taxon>Streptophyta</taxon>
        <taxon>Embryophyta</taxon>
        <taxon>Tracheophyta</taxon>
        <taxon>Spermatophyta</taxon>
        <taxon>Magnoliopsida</taxon>
        <taxon>eudicotyledons</taxon>
        <taxon>Gunneridae</taxon>
        <taxon>Pentapetalae</taxon>
        <taxon>rosids</taxon>
        <taxon>fabids</taxon>
        <taxon>Rosales</taxon>
        <taxon>Rosaceae</taxon>
        <taxon>Rosoideae</taxon>
        <taxon>Rosoideae incertae sedis</taxon>
        <taxon>Rosa</taxon>
    </lineage>
</organism>
<dbReference type="InterPro" id="IPR035269">
    <property type="entry name" value="PSMD9"/>
</dbReference>
<evidence type="ECO:0000256" key="1">
    <source>
        <dbReference type="ARBA" id="ARBA00023186"/>
    </source>
</evidence>
<dbReference type="PANTHER" id="PTHR12651:SF1">
    <property type="entry name" value="26S PROTEASOME NON-ATPASE REGULATORY SUBUNIT 9"/>
    <property type="match status" value="1"/>
</dbReference>
<dbReference type="Gene3D" id="2.30.42.10">
    <property type="match status" value="1"/>
</dbReference>
<feature type="compositionally biased region" description="Polar residues" evidence="2">
    <location>
        <begin position="1"/>
        <end position="11"/>
    </location>
</feature>
<proteinExistence type="predicted"/>
<dbReference type="InterPro" id="IPR036034">
    <property type="entry name" value="PDZ_sf"/>
</dbReference>
<gene>
    <name evidence="3" type="ORF">RchiOBHm_Chr5g0031291</name>
</gene>
<evidence type="ECO:0000313" key="3">
    <source>
        <dbReference type="EMBL" id="PRQ31056.1"/>
    </source>
</evidence>
<dbReference type="STRING" id="74649.A0A2P6QA45"/>
<dbReference type="GO" id="GO:0005634">
    <property type="term" value="C:nucleus"/>
    <property type="evidence" value="ECO:0007669"/>
    <property type="project" value="TreeGrafter"/>
</dbReference>
<name>A0A2P6QA45_ROSCH</name>
<accession>A0A2P6QA45</accession>
<dbReference type="Gramene" id="PRQ31056">
    <property type="protein sequence ID" value="PRQ31056"/>
    <property type="gene ID" value="RchiOBHm_Chr5g0031291"/>
</dbReference>
<dbReference type="EMBL" id="PDCK01000043">
    <property type="protein sequence ID" value="PRQ31056.1"/>
    <property type="molecule type" value="Genomic_DNA"/>
</dbReference>
<dbReference type="FunFam" id="2.30.42.10:FF:000107">
    <property type="entry name" value="26S proteasome non-ATPase regulatory subunit 9"/>
    <property type="match status" value="1"/>
</dbReference>
<keyword evidence="1" id="KW-0143">Chaperone</keyword>
<dbReference type="OMA" id="CHFQILS"/>
<dbReference type="PANTHER" id="PTHR12651">
    <property type="entry name" value="26S PROTEASOME NON-ATPASE REGULATORY SUBUNIT 9"/>
    <property type="match status" value="1"/>
</dbReference>
<feature type="region of interest" description="Disordered" evidence="2">
    <location>
        <begin position="1"/>
        <end position="20"/>
    </location>
</feature>
<reference evidence="3 4" key="1">
    <citation type="journal article" date="2018" name="Nat. Genet.">
        <title>The Rosa genome provides new insights in the design of modern roses.</title>
        <authorList>
            <person name="Bendahmane M."/>
        </authorList>
    </citation>
    <scope>NUCLEOTIDE SEQUENCE [LARGE SCALE GENOMIC DNA]</scope>
    <source>
        <strain evidence="4">cv. Old Blush</strain>
    </source>
</reference>
<evidence type="ECO:0000256" key="2">
    <source>
        <dbReference type="SAM" id="MobiDB-lite"/>
    </source>
</evidence>
<sequence length="132" mass="13912">MHSAKLAQNSLPVKPSDGQSDLVVNVGESTSSTNVPSHAMDMDVSAPFALVDEIADASLATEGSIQLGDQIVKFGNGENGDNLLRKLASEAQTNLGCAVPVMVLRQGAQFNLMVTSRTWQGRGLLGCHFQSL</sequence>
<protein>
    <submittedName>
        <fullName evidence="3">Putative PDZ domain-containing protein</fullName>
    </submittedName>
</protein>
<evidence type="ECO:0000313" key="4">
    <source>
        <dbReference type="Proteomes" id="UP000238479"/>
    </source>
</evidence>
<comment type="caution">
    <text evidence="3">The sequence shown here is derived from an EMBL/GenBank/DDBJ whole genome shotgun (WGS) entry which is preliminary data.</text>
</comment>